<evidence type="ECO:0000256" key="8">
    <source>
        <dbReference type="ARBA" id="ARBA00022694"/>
    </source>
</evidence>
<comment type="function">
    <text evidence="9">Probable S-adenosyl-L-methionine-dependent methyltransferase that acts as a component of the wybutosine biosynthesis pathway. Wybutosine is a hyper modified guanosine with a tricyclic base found at the 3'-position adjacent to the anticodon of eukaryotic phenylalanine tRNA.</text>
</comment>
<dbReference type="Gene3D" id="3.30.1960.10">
    <property type="entry name" value="tRNA wybutosine-synthesizing-like"/>
    <property type="match status" value="1"/>
</dbReference>
<comment type="pathway">
    <text evidence="1">tRNA modification; wybutosine-tRNA(Phe) biosynthesis.</text>
</comment>
<accession>A0ABM4BER2</accession>
<comment type="similarity">
    <text evidence="2">Belongs to the TYW3 family.</text>
</comment>
<evidence type="ECO:0000313" key="15">
    <source>
        <dbReference type="RefSeq" id="XP_065647457.1"/>
    </source>
</evidence>
<keyword evidence="8" id="KW-0819">tRNA processing</keyword>
<keyword evidence="13" id="KW-1185">Reference proteome</keyword>
<gene>
    <name evidence="14 15" type="primary">LOC105843790</name>
</gene>
<evidence type="ECO:0000259" key="12">
    <source>
        <dbReference type="Pfam" id="PF02676"/>
    </source>
</evidence>
<comment type="catalytic activity">
    <reaction evidence="11">
        <text>4-demethyl-7-[(3S)-3-amino-3-carboxypropyl]wyosine(37) in tRNA(Phe) + S-adenosyl-L-methionine = 7-[(3S)-3-amino-3-carboxypropyl]wyosine(37) in tRNA(Phe) + S-adenosyl-L-homocysteine + H(+)</text>
        <dbReference type="Rhea" id="RHEA:36635"/>
        <dbReference type="Rhea" id="RHEA-COMP:10378"/>
        <dbReference type="Rhea" id="RHEA-COMP:10379"/>
        <dbReference type="ChEBI" id="CHEBI:15378"/>
        <dbReference type="ChEBI" id="CHEBI:57856"/>
        <dbReference type="ChEBI" id="CHEBI:59789"/>
        <dbReference type="ChEBI" id="CHEBI:73543"/>
        <dbReference type="ChEBI" id="CHEBI:73550"/>
        <dbReference type="EC" id="2.1.1.282"/>
    </reaction>
</comment>
<dbReference type="PANTHER" id="PTHR48418">
    <property type="entry name" value="TRNA WYBUTOSINE-SYNTHESIZING PROTEIN 3"/>
    <property type="match status" value="1"/>
</dbReference>
<keyword evidence="6" id="KW-0808">Transferase</keyword>
<evidence type="ECO:0000256" key="6">
    <source>
        <dbReference type="ARBA" id="ARBA00022679"/>
    </source>
</evidence>
<dbReference type="RefSeq" id="XP_065647456.1">
    <property type="nucleotide sequence ID" value="XM_065791384.1"/>
</dbReference>
<evidence type="ECO:0000256" key="7">
    <source>
        <dbReference type="ARBA" id="ARBA00022691"/>
    </source>
</evidence>
<evidence type="ECO:0000256" key="9">
    <source>
        <dbReference type="ARBA" id="ARBA00025378"/>
    </source>
</evidence>
<evidence type="ECO:0000256" key="5">
    <source>
        <dbReference type="ARBA" id="ARBA00022603"/>
    </source>
</evidence>
<evidence type="ECO:0000256" key="3">
    <source>
        <dbReference type="ARBA" id="ARBA00012750"/>
    </source>
</evidence>
<evidence type="ECO:0000256" key="11">
    <source>
        <dbReference type="ARBA" id="ARBA00049202"/>
    </source>
</evidence>
<dbReference type="PANTHER" id="PTHR48418:SF1">
    <property type="entry name" value="TRNA WYBUTOSINE-SYNTHESIZING PROTEIN 3"/>
    <property type="match status" value="1"/>
</dbReference>
<organism evidence="13 15">
    <name type="scientific">Hydra vulgaris</name>
    <name type="common">Hydra</name>
    <name type="synonym">Hydra attenuata</name>
    <dbReference type="NCBI Taxonomy" id="6087"/>
    <lineage>
        <taxon>Eukaryota</taxon>
        <taxon>Metazoa</taxon>
        <taxon>Cnidaria</taxon>
        <taxon>Hydrozoa</taxon>
        <taxon>Hydroidolina</taxon>
        <taxon>Anthoathecata</taxon>
        <taxon>Aplanulata</taxon>
        <taxon>Hydridae</taxon>
        <taxon>Hydra</taxon>
    </lineage>
</organism>
<sequence length="191" mass="21689">MTDIFDKQKKESLNGIDQSKKGSFDEPIEDLIIYLNSLSDFFTTSSCSGRTIVFTQSENKKKGCKWLVTSHGKIDAIDVINAVNETDENVTFKFEAFILHLQCRNLEQAQNMLAIALACGYRNSGLVIGKKKKIMLAVRQSHGLEVPLVFNDKVKVSNEYIHQLVLAANLKMDENFSRIKKFFENLKEEFG</sequence>
<reference evidence="13 14" key="1">
    <citation type="submission" date="2025-05" db="UniProtKB">
        <authorList>
            <consortium name="RefSeq"/>
        </authorList>
    </citation>
    <scope>NUCLEOTIDE SEQUENCE [LARGE SCALE GENOMIC DNA]</scope>
</reference>
<protein>
    <recommendedName>
        <fullName evidence="4">tRNA wybutosine-synthesizing protein 3 homolog</fullName>
        <ecNumber evidence="3">2.1.1.282</ecNumber>
    </recommendedName>
    <alternativeName>
        <fullName evidence="10">tRNA(Phe) 7-((3-amino-3-carboxypropyl)-4-demethylwyosine(37)-N(4))-methyltransferase</fullName>
    </alternativeName>
</protein>
<dbReference type="EC" id="2.1.1.282" evidence="3"/>
<evidence type="ECO:0000313" key="14">
    <source>
        <dbReference type="RefSeq" id="XP_065647456.1"/>
    </source>
</evidence>
<keyword evidence="7" id="KW-0949">S-adenosyl-L-methionine</keyword>
<evidence type="ECO:0000256" key="4">
    <source>
        <dbReference type="ARBA" id="ARBA00016536"/>
    </source>
</evidence>
<dbReference type="InterPro" id="IPR003827">
    <property type="entry name" value="tRNA_yW-synthesising"/>
</dbReference>
<evidence type="ECO:0000313" key="13">
    <source>
        <dbReference type="Proteomes" id="UP001652625"/>
    </source>
</evidence>
<feature type="domain" description="tRNA wybutosine-synthesizing protein" evidence="12">
    <location>
        <begin position="8"/>
        <end position="188"/>
    </location>
</feature>
<dbReference type="RefSeq" id="XP_065647457.1">
    <property type="nucleotide sequence ID" value="XM_065791385.1"/>
</dbReference>
<name>A0ABM4BER2_HYDVU</name>
<evidence type="ECO:0000256" key="1">
    <source>
        <dbReference type="ARBA" id="ARBA00004797"/>
    </source>
</evidence>
<keyword evidence="5" id="KW-0489">Methyltransferase</keyword>
<dbReference type="Proteomes" id="UP001652625">
    <property type="component" value="Chromosome 02"/>
</dbReference>
<evidence type="ECO:0000256" key="10">
    <source>
        <dbReference type="ARBA" id="ARBA00030554"/>
    </source>
</evidence>
<dbReference type="InterPro" id="IPR036602">
    <property type="entry name" value="tRNA_yW-synthesising-like_sf"/>
</dbReference>
<proteinExistence type="inferred from homology"/>
<evidence type="ECO:0000256" key="2">
    <source>
        <dbReference type="ARBA" id="ARBA00008569"/>
    </source>
</evidence>
<dbReference type="SUPFAM" id="SSF111278">
    <property type="entry name" value="SSo0622-like"/>
    <property type="match status" value="1"/>
</dbReference>
<dbReference type="GeneID" id="105843790"/>
<dbReference type="Pfam" id="PF02676">
    <property type="entry name" value="TYW3"/>
    <property type="match status" value="1"/>
</dbReference>